<sequence length="87" mass="9431">MVTPPANDSFHDPYPIGWVLTYLSAGPVNGSGRYRIGVVTGESVRDARTGVETIPLAEAGEDTNGQVVWIRDDDVIGIEPRLRSRHG</sequence>
<organism evidence="1 2">
    <name type="scientific">Amycolatopsis minnesotensis</name>
    <dbReference type="NCBI Taxonomy" id="337894"/>
    <lineage>
        <taxon>Bacteria</taxon>
        <taxon>Bacillati</taxon>
        <taxon>Actinomycetota</taxon>
        <taxon>Actinomycetes</taxon>
        <taxon>Pseudonocardiales</taxon>
        <taxon>Pseudonocardiaceae</taxon>
        <taxon>Amycolatopsis</taxon>
    </lineage>
</organism>
<evidence type="ECO:0000313" key="2">
    <source>
        <dbReference type="Proteomes" id="UP001501116"/>
    </source>
</evidence>
<reference evidence="2" key="1">
    <citation type="journal article" date="2019" name="Int. J. Syst. Evol. Microbiol.">
        <title>The Global Catalogue of Microorganisms (GCM) 10K type strain sequencing project: providing services to taxonomists for standard genome sequencing and annotation.</title>
        <authorList>
            <consortium name="The Broad Institute Genomics Platform"/>
            <consortium name="The Broad Institute Genome Sequencing Center for Infectious Disease"/>
            <person name="Wu L."/>
            <person name="Ma J."/>
        </authorList>
    </citation>
    <scope>NUCLEOTIDE SEQUENCE [LARGE SCALE GENOMIC DNA]</scope>
    <source>
        <strain evidence="2">JCM 14545</strain>
    </source>
</reference>
<proteinExistence type="predicted"/>
<comment type="caution">
    <text evidence="1">The sequence shown here is derived from an EMBL/GenBank/DDBJ whole genome shotgun (WGS) entry which is preliminary data.</text>
</comment>
<evidence type="ECO:0000313" key="1">
    <source>
        <dbReference type="EMBL" id="GAA1939562.1"/>
    </source>
</evidence>
<protein>
    <submittedName>
        <fullName evidence="1">Uncharacterized protein</fullName>
    </submittedName>
</protein>
<dbReference type="EMBL" id="BAAANN010000001">
    <property type="protein sequence ID" value="GAA1939562.1"/>
    <property type="molecule type" value="Genomic_DNA"/>
</dbReference>
<accession>A0ABP5BBB6</accession>
<dbReference type="Proteomes" id="UP001501116">
    <property type="component" value="Unassembled WGS sequence"/>
</dbReference>
<name>A0ABP5BBB6_9PSEU</name>
<gene>
    <name evidence="1" type="ORF">GCM10009754_03340</name>
</gene>
<keyword evidence="2" id="KW-1185">Reference proteome</keyword>